<name>A0AA88LG96_ARTSF</name>
<reference evidence="2" key="1">
    <citation type="submission" date="2023-07" db="EMBL/GenBank/DDBJ databases">
        <title>Chromosome-level genome assembly of Artemia franciscana.</title>
        <authorList>
            <person name="Jo E."/>
        </authorList>
    </citation>
    <scope>NUCLEOTIDE SEQUENCE</scope>
    <source>
        <tissue evidence="2">Whole body</tissue>
    </source>
</reference>
<evidence type="ECO:0000256" key="1">
    <source>
        <dbReference type="SAM" id="Phobius"/>
    </source>
</evidence>
<sequence length="81" mass="9122">PIYILQGIFIILTISTNGIMMVLFFRALAGSETTFLVTAMNSAANFATTSTERLPKCWIIPSETILRRLYPEDVLHCILEE</sequence>
<protein>
    <submittedName>
        <fullName evidence="2">Uncharacterized protein</fullName>
    </submittedName>
</protein>
<dbReference type="EMBL" id="JAVRJZ010000004">
    <property type="protein sequence ID" value="KAK2723296.1"/>
    <property type="molecule type" value="Genomic_DNA"/>
</dbReference>
<keyword evidence="3" id="KW-1185">Reference proteome</keyword>
<feature type="transmembrane region" description="Helical" evidence="1">
    <location>
        <begin position="6"/>
        <end position="25"/>
    </location>
</feature>
<accession>A0AA88LG96</accession>
<evidence type="ECO:0000313" key="2">
    <source>
        <dbReference type="EMBL" id="KAK2723296.1"/>
    </source>
</evidence>
<keyword evidence="1" id="KW-0472">Membrane</keyword>
<feature type="non-terminal residue" evidence="2">
    <location>
        <position position="81"/>
    </location>
</feature>
<organism evidence="2 3">
    <name type="scientific">Artemia franciscana</name>
    <name type="common">Brine shrimp</name>
    <name type="synonym">Artemia sanfranciscana</name>
    <dbReference type="NCBI Taxonomy" id="6661"/>
    <lineage>
        <taxon>Eukaryota</taxon>
        <taxon>Metazoa</taxon>
        <taxon>Ecdysozoa</taxon>
        <taxon>Arthropoda</taxon>
        <taxon>Crustacea</taxon>
        <taxon>Branchiopoda</taxon>
        <taxon>Anostraca</taxon>
        <taxon>Artemiidae</taxon>
        <taxon>Artemia</taxon>
    </lineage>
</organism>
<feature type="non-terminal residue" evidence="2">
    <location>
        <position position="1"/>
    </location>
</feature>
<gene>
    <name evidence="2" type="ORF">QYM36_001822</name>
</gene>
<keyword evidence="1" id="KW-1133">Transmembrane helix</keyword>
<keyword evidence="1" id="KW-0812">Transmembrane</keyword>
<comment type="caution">
    <text evidence="2">The sequence shown here is derived from an EMBL/GenBank/DDBJ whole genome shotgun (WGS) entry which is preliminary data.</text>
</comment>
<proteinExistence type="predicted"/>
<dbReference type="Proteomes" id="UP001187531">
    <property type="component" value="Unassembled WGS sequence"/>
</dbReference>
<dbReference type="AlphaFoldDB" id="A0AA88LG96"/>
<evidence type="ECO:0000313" key="3">
    <source>
        <dbReference type="Proteomes" id="UP001187531"/>
    </source>
</evidence>